<reference evidence="3" key="1">
    <citation type="submission" date="2016-10" db="EMBL/GenBank/DDBJ databases">
        <authorList>
            <person name="Varghese N."/>
            <person name="Submissions S."/>
        </authorList>
    </citation>
    <scope>NUCLEOTIDE SEQUENCE [LARGE SCALE GENOMIC DNA]</scope>
    <source>
        <strain evidence="3">CGMCC 1.7739</strain>
    </source>
</reference>
<dbReference type="InterPro" id="IPR015272">
    <property type="entry name" value="MoadD_C"/>
</dbReference>
<sequence>MSDDATRVTREKSFRGISKRLARHYLGNLGGREADEDTVVADDWRATLATEKVSIGPTMSLTEVTVSFEGDPEVLDELVDRFSQKAMRAGG</sequence>
<dbReference type="AlphaFoldDB" id="A0A1I2T1E9"/>
<evidence type="ECO:0000313" key="2">
    <source>
        <dbReference type="EMBL" id="SFG57979.1"/>
    </source>
</evidence>
<organism evidence="2 3">
    <name type="scientific">Halopelagius inordinatus</name>
    <dbReference type="NCBI Taxonomy" id="553467"/>
    <lineage>
        <taxon>Archaea</taxon>
        <taxon>Methanobacteriati</taxon>
        <taxon>Methanobacteriota</taxon>
        <taxon>Stenosarchaea group</taxon>
        <taxon>Halobacteria</taxon>
        <taxon>Halobacteriales</taxon>
        <taxon>Haloferacaceae</taxon>
    </lineage>
</organism>
<evidence type="ECO:0000259" key="1">
    <source>
        <dbReference type="Pfam" id="PF09189"/>
    </source>
</evidence>
<name>A0A1I2T1E9_9EURY</name>
<dbReference type="EMBL" id="FOOQ01000002">
    <property type="protein sequence ID" value="SFG57979.1"/>
    <property type="molecule type" value="Genomic_DNA"/>
</dbReference>
<protein>
    <recommendedName>
        <fullName evidence="1">Molybdopterin cofactor biosynthesis MoaD-related C-terminal domain-containing protein</fullName>
    </recommendedName>
</protein>
<dbReference type="Gene3D" id="3.30.1370.80">
    <property type="entry name" value="Molybdopterin cofactor biosynthesis MoaD-related, C-terminal domain"/>
    <property type="match status" value="1"/>
</dbReference>
<dbReference type="STRING" id="553467.SAMN04488063_2482"/>
<evidence type="ECO:0000313" key="3">
    <source>
        <dbReference type="Proteomes" id="UP000198876"/>
    </source>
</evidence>
<feature type="domain" description="Molybdopterin cofactor biosynthesis MoaD-related C-terminal" evidence="1">
    <location>
        <begin position="10"/>
        <end position="91"/>
    </location>
</feature>
<dbReference type="OrthoDB" id="263424at2157"/>
<keyword evidence="3" id="KW-1185">Reference proteome</keyword>
<dbReference type="InterPro" id="IPR036473">
    <property type="entry name" value="Mopterin_CF_MoaD-rel_C_sf"/>
</dbReference>
<dbReference type="Proteomes" id="UP000198876">
    <property type="component" value="Unassembled WGS sequence"/>
</dbReference>
<dbReference type="RefSeq" id="WP_092892606.1">
    <property type="nucleotide sequence ID" value="NZ_FOOQ01000002.1"/>
</dbReference>
<gene>
    <name evidence="2" type="ORF">SAMN04488063_2482</name>
</gene>
<proteinExistence type="predicted"/>
<accession>A0A1I2T1E9</accession>
<dbReference type="Pfam" id="PF09189">
    <property type="entry name" value="MoaD_arch"/>
    <property type="match status" value="1"/>
</dbReference>